<reference evidence="3" key="1">
    <citation type="submission" date="2019-05" db="EMBL/GenBank/DDBJ databases">
        <title>Candidatus Nanohalobium constans, a novel model system to study the DPANN nano-sized archaea: genomic and physiological characterization of a nanoarchaeon co-cultured with its chitinotrophic host.</title>
        <authorList>
            <person name="La Cono V."/>
            <person name="Arcadi E."/>
            <person name="Crisafi F."/>
            <person name="Denaro R."/>
            <person name="La Spada G."/>
            <person name="Messina E."/>
            <person name="Smedile F."/>
            <person name="Toshchakov S.V."/>
            <person name="Shevchenko M.A."/>
            <person name="Golyshin P.N."/>
            <person name="Golyshina O.V."/>
            <person name="Ferrer M."/>
            <person name="Rohde M."/>
            <person name="Mushegian A."/>
            <person name="Sorokin D.Y."/>
            <person name="Giuliano L."/>
            <person name="Yakimov M.M."/>
        </authorList>
    </citation>
    <scope>NUCLEOTIDE SEQUENCE [LARGE SCALE GENOMIC DNA]</scope>
    <source>
        <strain evidence="3">LC1Nh</strain>
    </source>
</reference>
<dbReference type="EMBL" id="CP040089">
    <property type="protein sequence ID" value="QGA81031.1"/>
    <property type="molecule type" value="Genomic_DNA"/>
</dbReference>
<gene>
    <name evidence="2" type="ORF">LC1Nh_1165</name>
</gene>
<proteinExistence type="predicted"/>
<accession>A0A5Q0UI67</accession>
<dbReference type="RefSeq" id="WP_153550779.1">
    <property type="nucleotide sequence ID" value="NZ_CP040089.1"/>
</dbReference>
<dbReference type="AlphaFoldDB" id="A0A5Q0UI67"/>
<keyword evidence="3" id="KW-1185">Reference proteome</keyword>
<feature type="region of interest" description="Disordered" evidence="1">
    <location>
        <begin position="41"/>
        <end position="63"/>
    </location>
</feature>
<dbReference type="Proteomes" id="UP000377803">
    <property type="component" value="Chromosome"/>
</dbReference>
<protein>
    <submittedName>
        <fullName evidence="2">Putative membrane protein YvbJ</fullName>
    </submittedName>
</protein>
<dbReference type="KEGG" id="ncon:LC1Nh_1165"/>
<dbReference type="GeneID" id="42365563"/>
<evidence type="ECO:0000256" key="1">
    <source>
        <dbReference type="SAM" id="MobiDB-lite"/>
    </source>
</evidence>
<evidence type="ECO:0000313" key="3">
    <source>
        <dbReference type="Proteomes" id="UP000377803"/>
    </source>
</evidence>
<dbReference type="OrthoDB" id="255599at2157"/>
<sequence length="63" mass="7488">MTYFQCPDCGHKQRSKAEKRVQCHQCGRSYLKRDAKEFSKKTDDLDKEDEKKAGFHKYSKNDD</sequence>
<dbReference type="InterPro" id="IPR029040">
    <property type="entry name" value="RPABC4/Spt4"/>
</dbReference>
<organism evidence="2 3">
    <name type="scientific">Candidatus Nanohalobium constans</name>
    <dbReference type="NCBI Taxonomy" id="2565781"/>
    <lineage>
        <taxon>Archaea</taxon>
        <taxon>Candidatus Nanohalarchaeota</taxon>
        <taxon>Candidatus Nanohalobia</taxon>
        <taxon>Candidatus Nanohalobiales</taxon>
        <taxon>Candidatus Nanohalobiaceae</taxon>
        <taxon>Candidatus Nanohalobium</taxon>
    </lineage>
</organism>
<name>A0A5Q0UI67_9ARCH</name>
<dbReference type="SUPFAM" id="SSF63393">
    <property type="entry name" value="RNA polymerase subunits"/>
    <property type="match status" value="1"/>
</dbReference>
<evidence type="ECO:0000313" key="2">
    <source>
        <dbReference type="EMBL" id="QGA81031.1"/>
    </source>
</evidence>